<dbReference type="Proteomes" id="UP001200537">
    <property type="component" value="Unassembled WGS sequence"/>
</dbReference>
<dbReference type="AlphaFoldDB" id="A0AAJ1BCA9"/>
<evidence type="ECO:0008006" key="3">
    <source>
        <dbReference type="Google" id="ProtNLM"/>
    </source>
</evidence>
<organism evidence="1 2">
    <name type="scientific">Varibaculum cambriense</name>
    <dbReference type="NCBI Taxonomy" id="184870"/>
    <lineage>
        <taxon>Bacteria</taxon>
        <taxon>Bacillati</taxon>
        <taxon>Actinomycetota</taxon>
        <taxon>Actinomycetes</taxon>
        <taxon>Actinomycetales</taxon>
        <taxon>Actinomycetaceae</taxon>
        <taxon>Varibaculum</taxon>
    </lineage>
</organism>
<name>A0AAJ1BCA9_9ACTO</name>
<comment type="caution">
    <text evidence="1">The sequence shown here is derived from an EMBL/GenBank/DDBJ whole genome shotgun (WGS) entry which is preliminary data.</text>
</comment>
<reference evidence="1" key="1">
    <citation type="submission" date="2022-01" db="EMBL/GenBank/DDBJ databases">
        <title>Collection of gut derived symbiotic bacterial strains cultured from healthy donors.</title>
        <authorList>
            <person name="Lin H."/>
            <person name="Kohout C."/>
            <person name="Waligurski E."/>
            <person name="Pamer E.G."/>
        </authorList>
    </citation>
    <scope>NUCLEOTIDE SEQUENCE</scope>
    <source>
        <strain evidence="1">DFI.7.46</strain>
    </source>
</reference>
<proteinExistence type="predicted"/>
<dbReference type="EMBL" id="JAKNHJ010000013">
    <property type="protein sequence ID" value="MCG4618269.1"/>
    <property type="molecule type" value="Genomic_DNA"/>
</dbReference>
<accession>A0AAJ1BCA9</accession>
<evidence type="ECO:0000313" key="2">
    <source>
        <dbReference type="Proteomes" id="UP001200537"/>
    </source>
</evidence>
<sequence length="122" mass="12965">MSLLAEIIESEQEALAGALPDSYLVTSEPTSGYAALAAGKNAAIITEPNIKPESFNQLVADFEIWLIAAEQDQTQARAALSSGIEALVPLGFDSAYALGVTPPGTTRYFAAYKITYSNSYQI</sequence>
<protein>
    <recommendedName>
        <fullName evidence="3">Phage tail protein</fullName>
    </recommendedName>
</protein>
<gene>
    <name evidence="1" type="ORF">L0M99_07155</name>
</gene>
<dbReference type="RefSeq" id="WP_238128212.1">
    <property type="nucleotide sequence ID" value="NZ_JAKNHJ010000013.1"/>
</dbReference>
<evidence type="ECO:0000313" key="1">
    <source>
        <dbReference type="EMBL" id="MCG4618269.1"/>
    </source>
</evidence>